<evidence type="ECO:0000313" key="3">
    <source>
        <dbReference type="EMBL" id="MBH8581930.1"/>
    </source>
</evidence>
<comment type="caution">
    <text evidence="3">The sequence shown here is derived from an EMBL/GenBank/DDBJ whole genome shotgun (WGS) entry which is preliminary data.</text>
</comment>
<dbReference type="Proteomes" id="UP000651738">
    <property type="component" value="Unassembled WGS sequence"/>
</dbReference>
<dbReference type="PANTHER" id="PTHR46268">
    <property type="entry name" value="STRESS RESPONSE PROTEIN NHAX"/>
    <property type="match status" value="1"/>
</dbReference>
<evidence type="ECO:0000313" key="4">
    <source>
        <dbReference type="Proteomes" id="UP000651738"/>
    </source>
</evidence>
<protein>
    <submittedName>
        <fullName evidence="3">Universal stress protein</fullName>
    </submittedName>
</protein>
<dbReference type="SUPFAM" id="SSF52402">
    <property type="entry name" value="Adenine nucleotide alpha hydrolases-like"/>
    <property type="match status" value="1"/>
</dbReference>
<dbReference type="InterPro" id="IPR014729">
    <property type="entry name" value="Rossmann-like_a/b/a_fold"/>
</dbReference>
<gene>
    <name evidence="3" type="ORF">I7V36_17645</name>
</gene>
<evidence type="ECO:0000256" key="1">
    <source>
        <dbReference type="ARBA" id="ARBA00008791"/>
    </source>
</evidence>
<dbReference type="Gene3D" id="3.40.50.620">
    <property type="entry name" value="HUPs"/>
    <property type="match status" value="1"/>
</dbReference>
<organism evidence="3 4">
    <name type="scientific">Bisbaumannia pacifica</name>
    <dbReference type="NCBI Taxonomy" id="77098"/>
    <lineage>
        <taxon>Bacteria</taxon>
        <taxon>Pseudomonadati</taxon>
        <taxon>Pseudomonadota</taxon>
        <taxon>Gammaproteobacteria</taxon>
        <taxon>Oceanospirillales</taxon>
        <taxon>Halomonadaceae</taxon>
        <taxon>Bisbaumannia</taxon>
    </lineage>
</organism>
<feature type="domain" description="UspA" evidence="2">
    <location>
        <begin position="5"/>
        <end position="159"/>
    </location>
</feature>
<dbReference type="InterPro" id="IPR006016">
    <property type="entry name" value="UspA"/>
</dbReference>
<dbReference type="PANTHER" id="PTHR46268:SF6">
    <property type="entry name" value="UNIVERSAL STRESS PROTEIN UP12"/>
    <property type="match status" value="1"/>
</dbReference>
<sequence length="163" mass="17981">MSHGIKRILCCVGLRGDCDRVIQHAAGLALATGAELHILHAVKSLSDDVVNTLKVNIRDRKVLGTLMEQRLEQAREELDTRLETFWMRHPELRDALGDAQIGRTVLEGYPASVITHFAMRGGYDMIVLAANKRSFVAAYAGKITKGVIKRARVPVVVVPNRDG</sequence>
<reference evidence="3 4" key="1">
    <citation type="submission" date="2020-12" db="EMBL/GenBank/DDBJ databases">
        <title>Draft genome sequence of Halomonas pacifica strain CARE-V15.</title>
        <authorList>
            <person name="Vignesh N."/>
            <person name="Thabitha A."/>
            <person name="Saravanan R."/>
            <person name="Manigandan V."/>
        </authorList>
    </citation>
    <scope>NUCLEOTIDE SEQUENCE [LARGE SCALE GENOMIC DNA]</scope>
    <source>
        <strain evidence="3 4">CARE-V15</strain>
    </source>
</reference>
<dbReference type="RefSeq" id="WP_198058611.1">
    <property type="nucleotide sequence ID" value="NZ_JAEDAF010000026.1"/>
</dbReference>
<dbReference type="Pfam" id="PF00582">
    <property type="entry name" value="Usp"/>
    <property type="match status" value="1"/>
</dbReference>
<name>A0ABD4L7Y1_9GAMM</name>
<accession>A0ABD4L7Y1</accession>
<dbReference type="EMBL" id="JAEDAF010000026">
    <property type="protein sequence ID" value="MBH8581930.1"/>
    <property type="molecule type" value="Genomic_DNA"/>
</dbReference>
<evidence type="ECO:0000259" key="2">
    <source>
        <dbReference type="Pfam" id="PF00582"/>
    </source>
</evidence>
<comment type="similarity">
    <text evidence="1">Belongs to the universal stress protein A family.</text>
</comment>
<dbReference type="AlphaFoldDB" id="A0ABD4L7Y1"/>
<proteinExistence type="inferred from homology"/>